<protein>
    <submittedName>
        <fullName evidence="1">Uncharacterized protein</fullName>
    </submittedName>
</protein>
<evidence type="ECO:0000313" key="1">
    <source>
        <dbReference type="EMBL" id="KJA13981.1"/>
    </source>
</evidence>
<sequence>MPSDFSREHLVGFDAHRENHRLDHSLSESSFQSQFISSPVEILVPSGEKKIPPKVFAVPGLLHRKLTSVISDAFSGSLAHLHHFYPFKLYHRSSHTNLDERIYGEIYTSDAFQKEHEEIQRRAPSPPEDPKCTREKVVAALMFSSDATHLTDFGNAKAWPIYLMLGNLSKYIRSKPHSGAMHHLAYIPSLPDSFQDFASEFHKKWKTQKKSILTHCRRELMQSVWKMILDDDFIHAYTYGMVIKCIDGIERRVYPRIFTYSADYPEKVLLATIRDQGLCPCPRCLVAMANLSKLGKARDSKTRLERLRTFMYTNVVKARKLIYEKANSAAGSGVDRWLKEFSGVPTMNAFVERLGKDKFNPSNMLVVDLLHEFELGVWKMLFTHLIRLLYAAGNGSDMLVVELDKR</sequence>
<name>A0A0D2NBP7_HYPSF</name>
<evidence type="ECO:0000313" key="2">
    <source>
        <dbReference type="Proteomes" id="UP000054270"/>
    </source>
</evidence>
<dbReference type="STRING" id="945553.A0A0D2NBP7"/>
<accession>A0A0D2NBP7</accession>
<dbReference type="OMA" id="SETWANE"/>
<dbReference type="EMBL" id="KN817701">
    <property type="protein sequence ID" value="KJA13981.1"/>
    <property type="molecule type" value="Genomic_DNA"/>
</dbReference>
<organism evidence="1 2">
    <name type="scientific">Hypholoma sublateritium (strain FD-334 SS-4)</name>
    <dbReference type="NCBI Taxonomy" id="945553"/>
    <lineage>
        <taxon>Eukaryota</taxon>
        <taxon>Fungi</taxon>
        <taxon>Dikarya</taxon>
        <taxon>Basidiomycota</taxon>
        <taxon>Agaricomycotina</taxon>
        <taxon>Agaricomycetes</taxon>
        <taxon>Agaricomycetidae</taxon>
        <taxon>Agaricales</taxon>
        <taxon>Agaricineae</taxon>
        <taxon>Strophariaceae</taxon>
        <taxon>Hypholoma</taxon>
    </lineage>
</organism>
<dbReference type="OrthoDB" id="3208495at2759"/>
<gene>
    <name evidence="1" type="ORF">HYPSUDRAFT_150924</name>
</gene>
<dbReference type="InterPro" id="IPR041078">
    <property type="entry name" value="Plavaka"/>
</dbReference>
<keyword evidence="2" id="KW-1185">Reference proteome</keyword>
<proteinExistence type="predicted"/>
<dbReference type="Pfam" id="PF18759">
    <property type="entry name" value="Plavaka"/>
    <property type="match status" value="1"/>
</dbReference>
<dbReference type="Proteomes" id="UP000054270">
    <property type="component" value="Unassembled WGS sequence"/>
</dbReference>
<reference evidence="2" key="1">
    <citation type="submission" date="2014-04" db="EMBL/GenBank/DDBJ databases">
        <title>Evolutionary Origins and Diversification of the Mycorrhizal Mutualists.</title>
        <authorList>
            <consortium name="DOE Joint Genome Institute"/>
            <consortium name="Mycorrhizal Genomics Consortium"/>
            <person name="Kohler A."/>
            <person name="Kuo A."/>
            <person name="Nagy L.G."/>
            <person name="Floudas D."/>
            <person name="Copeland A."/>
            <person name="Barry K.W."/>
            <person name="Cichocki N."/>
            <person name="Veneault-Fourrey C."/>
            <person name="LaButti K."/>
            <person name="Lindquist E.A."/>
            <person name="Lipzen A."/>
            <person name="Lundell T."/>
            <person name="Morin E."/>
            <person name="Murat C."/>
            <person name="Riley R."/>
            <person name="Ohm R."/>
            <person name="Sun H."/>
            <person name="Tunlid A."/>
            <person name="Henrissat B."/>
            <person name="Grigoriev I.V."/>
            <person name="Hibbett D.S."/>
            <person name="Martin F."/>
        </authorList>
    </citation>
    <scope>NUCLEOTIDE SEQUENCE [LARGE SCALE GENOMIC DNA]</scope>
    <source>
        <strain evidence="2">FD-334 SS-4</strain>
    </source>
</reference>
<dbReference type="AlphaFoldDB" id="A0A0D2NBP7"/>